<gene>
    <name evidence="3" type="ORF">JAO78_005960</name>
</gene>
<evidence type="ECO:0000256" key="1">
    <source>
        <dbReference type="SAM" id="SignalP"/>
    </source>
</evidence>
<reference evidence="3 4" key="1">
    <citation type="submission" date="2021-10" db="EMBL/GenBank/DDBJ databases">
        <title>Alishewanella koreense sp. nov. isolated from seawater of southwestern coast in South Korea and the proposal for the reclassification of Rheinheimera perlucida and Rheinheimera tuosuensis as Arsukibacterium perlucida and Arsukibacterium tuosuensis.</title>
        <authorList>
            <person name="Kim K.H."/>
            <person name="Ruan W."/>
            <person name="Kim K.R."/>
            <person name="Baek J.H."/>
            <person name="Jeon C.O."/>
        </authorList>
    </citation>
    <scope>NUCLEOTIDE SEQUENCE [LARGE SCALE GENOMIC DNA]</scope>
    <source>
        <strain evidence="3 4">16-MA</strain>
    </source>
</reference>
<feature type="signal peptide" evidence="1">
    <location>
        <begin position="1"/>
        <end position="23"/>
    </location>
</feature>
<dbReference type="RefSeq" id="WP_226750448.1">
    <property type="nucleotide sequence ID" value="NZ_JAEINI020000003.1"/>
</dbReference>
<dbReference type="Pfam" id="PF24298">
    <property type="entry name" value="DUF7482"/>
    <property type="match status" value="1"/>
</dbReference>
<keyword evidence="1" id="KW-0732">Signal</keyword>
<evidence type="ECO:0000259" key="2">
    <source>
        <dbReference type="Pfam" id="PF24298"/>
    </source>
</evidence>
<dbReference type="PROSITE" id="PS51257">
    <property type="entry name" value="PROKAR_LIPOPROTEIN"/>
    <property type="match status" value="1"/>
</dbReference>
<evidence type="ECO:0000313" key="4">
    <source>
        <dbReference type="Proteomes" id="UP000633814"/>
    </source>
</evidence>
<dbReference type="Proteomes" id="UP000633814">
    <property type="component" value="Unassembled WGS sequence"/>
</dbReference>
<feature type="domain" description="DUF7482" evidence="2">
    <location>
        <begin position="39"/>
        <end position="166"/>
    </location>
</feature>
<organism evidence="3 4">
    <name type="scientific">Alishewanella maricola</name>
    <dbReference type="NCBI Taxonomy" id="2795740"/>
    <lineage>
        <taxon>Bacteria</taxon>
        <taxon>Pseudomonadati</taxon>
        <taxon>Pseudomonadota</taxon>
        <taxon>Gammaproteobacteria</taxon>
        <taxon>Alteromonadales</taxon>
        <taxon>Alteromonadaceae</taxon>
        <taxon>Alishewanella</taxon>
    </lineage>
</organism>
<evidence type="ECO:0000313" key="3">
    <source>
        <dbReference type="EMBL" id="MCB5226354.1"/>
    </source>
</evidence>
<protein>
    <recommendedName>
        <fullName evidence="2">DUF7482 domain-containing protein</fullName>
    </recommendedName>
</protein>
<dbReference type="InterPro" id="IPR055905">
    <property type="entry name" value="DUF7482"/>
</dbReference>
<feature type="chain" id="PRO_5046740267" description="DUF7482 domain-containing protein" evidence="1">
    <location>
        <begin position="24"/>
        <end position="172"/>
    </location>
</feature>
<keyword evidence="4" id="KW-1185">Reference proteome</keyword>
<proteinExistence type="predicted"/>
<accession>A0ABS8C212</accession>
<comment type="caution">
    <text evidence="3">The sequence shown here is derived from an EMBL/GenBank/DDBJ whole genome shotgun (WGS) entry which is preliminary data.</text>
</comment>
<sequence>MKFAIFSTIVIALLSACTSPVFDAGRSETVLPLSRAWIDGRVVEYITTDISDLAMAQMMGANHVPKLASAINMPRGSSIVERVYKFPNEEQISVFQSAPDPVGAENKDRSYSPLWRVVMVRWSTQATPRELKSEEDVLAAEENKEVVLEMTNIVVNCPVTRSENGQALRGVR</sequence>
<dbReference type="EMBL" id="JAEINI020000003">
    <property type="protein sequence ID" value="MCB5226354.1"/>
    <property type="molecule type" value="Genomic_DNA"/>
</dbReference>
<name>A0ABS8C212_9ALTE</name>